<dbReference type="EnsemblPlants" id="novel_model_1597_5bd9a17a.1.5bd9b135">
    <property type="protein sequence ID" value="cds.novel_model_1597_5bd9a17a.1.5bd9b135"/>
    <property type="gene ID" value="novel_gene_882_5bd9a17a"/>
</dbReference>
<protein>
    <submittedName>
        <fullName evidence="1">Uncharacterized protein</fullName>
    </submittedName>
</protein>
<dbReference type="Proteomes" id="UP000596661">
    <property type="component" value="Chromosome 1"/>
</dbReference>
<organism evidence="1 2">
    <name type="scientific">Cannabis sativa</name>
    <name type="common">Hemp</name>
    <name type="synonym">Marijuana</name>
    <dbReference type="NCBI Taxonomy" id="3483"/>
    <lineage>
        <taxon>Eukaryota</taxon>
        <taxon>Viridiplantae</taxon>
        <taxon>Streptophyta</taxon>
        <taxon>Embryophyta</taxon>
        <taxon>Tracheophyta</taxon>
        <taxon>Spermatophyta</taxon>
        <taxon>Magnoliopsida</taxon>
        <taxon>eudicotyledons</taxon>
        <taxon>Gunneridae</taxon>
        <taxon>Pentapetalae</taxon>
        <taxon>rosids</taxon>
        <taxon>fabids</taxon>
        <taxon>Rosales</taxon>
        <taxon>Cannabaceae</taxon>
        <taxon>Cannabis</taxon>
    </lineage>
</organism>
<dbReference type="AlphaFoldDB" id="A0A803QUN3"/>
<evidence type="ECO:0000313" key="2">
    <source>
        <dbReference type="Proteomes" id="UP000596661"/>
    </source>
</evidence>
<sequence>MFDLEDLGCEPFGELLHIYIHHYQCQNQNLIQNPLKFVSEVYENSVPPYTQQTNQSLRYTQ</sequence>
<dbReference type="Gramene" id="novel_model_1597_5bd9a17a.1.5bd9b135">
    <property type="protein sequence ID" value="cds.novel_model_1597_5bd9a17a.1.5bd9b135"/>
    <property type="gene ID" value="novel_gene_882_5bd9a17a"/>
</dbReference>
<reference evidence="1" key="1">
    <citation type="submission" date="2018-11" db="EMBL/GenBank/DDBJ databases">
        <authorList>
            <person name="Grassa J C."/>
        </authorList>
    </citation>
    <scope>NUCLEOTIDE SEQUENCE [LARGE SCALE GENOMIC DNA]</scope>
</reference>
<proteinExistence type="predicted"/>
<dbReference type="EMBL" id="UZAU01000041">
    <property type="status" value="NOT_ANNOTATED_CDS"/>
    <property type="molecule type" value="Genomic_DNA"/>
</dbReference>
<reference evidence="1" key="2">
    <citation type="submission" date="2021-03" db="UniProtKB">
        <authorList>
            <consortium name="EnsemblPlants"/>
        </authorList>
    </citation>
    <scope>IDENTIFICATION</scope>
</reference>
<accession>A0A803QUN3</accession>
<evidence type="ECO:0000313" key="1">
    <source>
        <dbReference type="EnsemblPlants" id="cds.novel_model_1597_5bd9a17a.1.5bd9b135"/>
    </source>
</evidence>
<name>A0A803QUN3_CANSA</name>
<keyword evidence="2" id="KW-1185">Reference proteome</keyword>